<evidence type="ECO:0000256" key="2">
    <source>
        <dbReference type="ARBA" id="ARBA00022475"/>
    </source>
</evidence>
<sequence length="158" mass="17565">MKYTWIVLALAGLDQGIKQNIEDQEAQSLPRDLPCARGWVRLHKNHNAGFPFGFLKNRPQLVQTIPLMMTSALAGALAALSGRREGLAEKLGLAVALGGAVSNTWDRMVRGYVVDYFSIQWKGLKKVVFNLGDFFIFLGTLMILAGQMGREMKGRRKN</sequence>
<evidence type="ECO:0000256" key="4">
    <source>
        <dbReference type="ARBA" id="ARBA00022692"/>
    </source>
</evidence>
<feature type="transmembrane region" description="Helical" evidence="10">
    <location>
        <begin position="127"/>
        <end position="146"/>
    </location>
</feature>
<dbReference type="AlphaFoldDB" id="A0A9D2L9B5"/>
<keyword evidence="5" id="KW-0064">Aspartyl protease</keyword>
<dbReference type="GO" id="GO:0016020">
    <property type="term" value="C:membrane"/>
    <property type="evidence" value="ECO:0007669"/>
    <property type="project" value="InterPro"/>
</dbReference>
<accession>A0A9D2L9B5</accession>
<protein>
    <submittedName>
        <fullName evidence="11">Signal peptidase II</fullName>
    </submittedName>
</protein>
<evidence type="ECO:0000313" key="11">
    <source>
        <dbReference type="EMBL" id="HJB08246.1"/>
    </source>
</evidence>
<dbReference type="GO" id="GO:0006508">
    <property type="term" value="P:proteolysis"/>
    <property type="evidence" value="ECO:0007669"/>
    <property type="project" value="UniProtKB-KW"/>
</dbReference>
<evidence type="ECO:0000256" key="6">
    <source>
        <dbReference type="ARBA" id="ARBA00022801"/>
    </source>
</evidence>
<dbReference type="Proteomes" id="UP000886804">
    <property type="component" value="Unassembled WGS sequence"/>
</dbReference>
<comment type="caution">
    <text evidence="11">The sequence shown here is derived from an EMBL/GenBank/DDBJ whole genome shotgun (WGS) entry which is preliminary data.</text>
</comment>
<evidence type="ECO:0000256" key="10">
    <source>
        <dbReference type="SAM" id="Phobius"/>
    </source>
</evidence>
<gene>
    <name evidence="11" type="ORF">H9716_10370</name>
</gene>
<dbReference type="InterPro" id="IPR001872">
    <property type="entry name" value="Peptidase_A8"/>
</dbReference>
<proteinExistence type="inferred from homology"/>
<dbReference type="GO" id="GO:0004190">
    <property type="term" value="F:aspartic-type endopeptidase activity"/>
    <property type="evidence" value="ECO:0007669"/>
    <property type="project" value="UniProtKB-KW"/>
</dbReference>
<evidence type="ECO:0000313" key="12">
    <source>
        <dbReference type="Proteomes" id="UP000886804"/>
    </source>
</evidence>
<keyword evidence="3" id="KW-0645">Protease</keyword>
<dbReference type="PANTHER" id="PTHR33695">
    <property type="entry name" value="LIPOPROTEIN SIGNAL PEPTIDASE"/>
    <property type="match status" value="1"/>
</dbReference>
<organism evidence="11 12">
    <name type="scientific">Candidatus Enterocloster faecavium</name>
    <dbReference type="NCBI Taxonomy" id="2838560"/>
    <lineage>
        <taxon>Bacteria</taxon>
        <taxon>Bacillati</taxon>
        <taxon>Bacillota</taxon>
        <taxon>Clostridia</taxon>
        <taxon>Lachnospirales</taxon>
        <taxon>Lachnospiraceae</taxon>
        <taxon>Enterocloster</taxon>
    </lineage>
</organism>
<evidence type="ECO:0000256" key="3">
    <source>
        <dbReference type="ARBA" id="ARBA00022670"/>
    </source>
</evidence>
<evidence type="ECO:0000256" key="7">
    <source>
        <dbReference type="ARBA" id="ARBA00022989"/>
    </source>
</evidence>
<reference evidence="11" key="2">
    <citation type="submission" date="2021-04" db="EMBL/GenBank/DDBJ databases">
        <authorList>
            <person name="Gilroy R."/>
        </authorList>
    </citation>
    <scope>NUCLEOTIDE SEQUENCE</scope>
    <source>
        <strain evidence="11">CHK188-4685</strain>
    </source>
</reference>
<evidence type="ECO:0000256" key="9">
    <source>
        <dbReference type="RuleBase" id="RU004181"/>
    </source>
</evidence>
<keyword evidence="6" id="KW-0378">Hydrolase</keyword>
<keyword evidence="2" id="KW-1003">Cell membrane</keyword>
<evidence type="ECO:0000256" key="5">
    <source>
        <dbReference type="ARBA" id="ARBA00022750"/>
    </source>
</evidence>
<comment type="similarity">
    <text evidence="1 9">Belongs to the peptidase A8 family.</text>
</comment>
<dbReference type="PRINTS" id="PR00781">
    <property type="entry name" value="LIPOSIGPTASE"/>
</dbReference>
<reference evidence="11" key="1">
    <citation type="journal article" date="2021" name="PeerJ">
        <title>Extensive microbial diversity within the chicken gut microbiome revealed by metagenomics and culture.</title>
        <authorList>
            <person name="Gilroy R."/>
            <person name="Ravi A."/>
            <person name="Getino M."/>
            <person name="Pursley I."/>
            <person name="Horton D.L."/>
            <person name="Alikhan N.F."/>
            <person name="Baker D."/>
            <person name="Gharbi K."/>
            <person name="Hall N."/>
            <person name="Watson M."/>
            <person name="Adriaenssens E.M."/>
            <person name="Foster-Nyarko E."/>
            <person name="Jarju S."/>
            <person name="Secka A."/>
            <person name="Antonio M."/>
            <person name="Oren A."/>
            <person name="Chaudhuri R.R."/>
            <person name="La Ragione R."/>
            <person name="Hildebrand F."/>
            <person name="Pallen M.J."/>
        </authorList>
    </citation>
    <scope>NUCLEOTIDE SEQUENCE</scope>
    <source>
        <strain evidence="11">CHK188-4685</strain>
    </source>
</reference>
<name>A0A9D2L9B5_9FIRM</name>
<keyword evidence="7 10" id="KW-1133">Transmembrane helix</keyword>
<dbReference type="Pfam" id="PF01252">
    <property type="entry name" value="Peptidase_A8"/>
    <property type="match status" value="1"/>
</dbReference>
<evidence type="ECO:0000256" key="8">
    <source>
        <dbReference type="ARBA" id="ARBA00023136"/>
    </source>
</evidence>
<dbReference type="PANTHER" id="PTHR33695:SF1">
    <property type="entry name" value="LIPOPROTEIN SIGNAL PEPTIDASE"/>
    <property type="match status" value="1"/>
</dbReference>
<keyword evidence="4 10" id="KW-0812">Transmembrane</keyword>
<keyword evidence="8 10" id="KW-0472">Membrane</keyword>
<dbReference type="EMBL" id="DWYS01000123">
    <property type="protein sequence ID" value="HJB08246.1"/>
    <property type="molecule type" value="Genomic_DNA"/>
</dbReference>
<evidence type="ECO:0000256" key="1">
    <source>
        <dbReference type="ARBA" id="ARBA00006139"/>
    </source>
</evidence>